<dbReference type="AlphaFoldDB" id="A0A6J7P533"/>
<dbReference type="SUPFAM" id="SSF54427">
    <property type="entry name" value="NTF2-like"/>
    <property type="match status" value="1"/>
</dbReference>
<evidence type="ECO:0000313" key="5">
    <source>
        <dbReference type="EMBL" id="CAB4849254.1"/>
    </source>
</evidence>
<evidence type="ECO:0000259" key="1">
    <source>
        <dbReference type="Pfam" id="PF12680"/>
    </source>
</evidence>
<reference evidence="7" key="1">
    <citation type="submission" date="2020-05" db="EMBL/GenBank/DDBJ databases">
        <authorList>
            <person name="Chiriac C."/>
            <person name="Salcher M."/>
            <person name="Ghai R."/>
            <person name="Kavagutti S V."/>
        </authorList>
    </citation>
    <scope>NUCLEOTIDE SEQUENCE</scope>
</reference>
<gene>
    <name evidence="3" type="ORF">UFOPK2656_00753</name>
    <name evidence="4" type="ORF">UFOPK3099_02841</name>
    <name evidence="5" type="ORF">UFOPK3267_00883</name>
    <name evidence="6" type="ORF">UFOPK3651_00791</name>
    <name evidence="7" type="ORF">UFOPK3931_02120</name>
    <name evidence="2" type="ORF">UFOPK4189_00751</name>
</gene>
<dbReference type="EMBL" id="CAEZYF010000003">
    <property type="protein sequence ID" value="CAB4712287.1"/>
    <property type="molecule type" value="Genomic_DNA"/>
</dbReference>
<name>A0A6J7P533_9ZZZZ</name>
<protein>
    <submittedName>
        <fullName evidence="7">Unannotated protein</fullName>
    </submittedName>
</protein>
<evidence type="ECO:0000313" key="3">
    <source>
        <dbReference type="EMBL" id="CAB4712287.1"/>
    </source>
</evidence>
<proteinExistence type="predicted"/>
<dbReference type="EMBL" id="CAFBMT010000003">
    <property type="protein sequence ID" value="CAB4919867.1"/>
    <property type="molecule type" value="Genomic_DNA"/>
</dbReference>
<sequence length="114" mass="12872">MNDWFEAYLASWGTLDVDQVASWFTDDAVYFDMTIGHGAHGISQVRKFAAASFKNVPDARFEFVRGHADDTGYSIEWIMQPMNVPGVSVGRLRDGKICENRDYWNGAAYKVPNT</sequence>
<dbReference type="Pfam" id="PF12680">
    <property type="entry name" value="SnoaL_2"/>
    <property type="match status" value="1"/>
</dbReference>
<evidence type="ECO:0000313" key="2">
    <source>
        <dbReference type="EMBL" id="CAB4362964.1"/>
    </source>
</evidence>
<dbReference type="EMBL" id="CAFBOL010000064">
    <property type="protein sequence ID" value="CAB5000760.1"/>
    <property type="molecule type" value="Genomic_DNA"/>
</dbReference>
<dbReference type="InterPro" id="IPR032710">
    <property type="entry name" value="NTF2-like_dom_sf"/>
</dbReference>
<accession>A0A6J7P533</accession>
<evidence type="ECO:0000313" key="6">
    <source>
        <dbReference type="EMBL" id="CAB4919867.1"/>
    </source>
</evidence>
<evidence type="ECO:0000313" key="4">
    <source>
        <dbReference type="EMBL" id="CAB4835665.1"/>
    </source>
</evidence>
<evidence type="ECO:0000313" key="7">
    <source>
        <dbReference type="EMBL" id="CAB5000760.1"/>
    </source>
</evidence>
<dbReference type="EMBL" id="CAFBIY010000035">
    <property type="protein sequence ID" value="CAB4849254.1"/>
    <property type="molecule type" value="Genomic_DNA"/>
</dbReference>
<dbReference type="InterPro" id="IPR037401">
    <property type="entry name" value="SnoaL-like"/>
</dbReference>
<dbReference type="EMBL" id="CAESGF010000003">
    <property type="protein sequence ID" value="CAB4362964.1"/>
    <property type="molecule type" value="Genomic_DNA"/>
</dbReference>
<organism evidence="7">
    <name type="scientific">freshwater metagenome</name>
    <dbReference type="NCBI Taxonomy" id="449393"/>
    <lineage>
        <taxon>unclassified sequences</taxon>
        <taxon>metagenomes</taxon>
        <taxon>ecological metagenomes</taxon>
    </lineage>
</organism>
<dbReference type="EMBL" id="CAFAAV010000327">
    <property type="protein sequence ID" value="CAB4835665.1"/>
    <property type="molecule type" value="Genomic_DNA"/>
</dbReference>
<dbReference type="Gene3D" id="3.10.450.50">
    <property type="match status" value="1"/>
</dbReference>
<feature type="domain" description="SnoaL-like" evidence="1">
    <location>
        <begin position="6"/>
        <end position="99"/>
    </location>
</feature>